<proteinExistence type="predicted"/>
<comment type="caution">
    <text evidence="2">The sequence shown here is derived from an EMBL/GenBank/DDBJ whole genome shotgun (WGS) entry which is preliminary data.</text>
</comment>
<dbReference type="Proteomes" id="UP001438953">
    <property type="component" value="Unassembled WGS sequence"/>
</dbReference>
<keyword evidence="3" id="KW-1185">Reference proteome</keyword>
<protein>
    <submittedName>
        <fullName evidence="2">DUF1178 family protein</fullName>
    </submittedName>
</protein>
<dbReference type="EMBL" id="JAYWLC010000005">
    <property type="protein sequence ID" value="MER5171722.1"/>
    <property type="molecule type" value="Genomic_DNA"/>
</dbReference>
<feature type="region of interest" description="Disordered" evidence="1">
    <location>
        <begin position="50"/>
        <end position="73"/>
    </location>
</feature>
<sequence length="146" mass="15677">MIRYTLKCADGHQFDGWFASGEAFDTQCAKGLVTCAVCGSADVSKSLMAPSVQSPRKMAAAPAQKAPSLSAPASEMEAAMAKLREHIEKNSDYVGDDFVREARAMHEGDAPERAIHGEAKPDEARALLEDGIGIMPLPFAPRRKTN</sequence>
<dbReference type="RefSeq" id="WP_339114283.1">
    <property type="nucleotide sequence ID" value="NZ_JAYWLC010000005.1"/>
</dbReference>
<evidence type="ECO:0000313" key="2">
    <source>
        <dbReference type="EMBL" id="MER5171722.1"/>
    </source>
</evidence>
<dbReference type="Pfam" id="PF06676">
    <property type="entry name" value="DUF1178"/>
    <property type="match status" value="1"/>
</dbReference>
<evidence type="ECO:0000313" key="3">
    <source>
        <dbReference type="Proteomes" id="UP001438953"/>
    </source>
</evidence>
<dbReference type="PIRSF" id="PIRSF032131">
    <property type="entry name" value="UCP032131"/>
    <property type="match status" value="1"/>
</dbReference>
<dbReference type="InterPro" id="IPR009562">
    <property type="entry name" value="DUF1178"/>
</dbReference>
<gene>
    <name evidence="2" type="ORF">VSX56_08025</name>
</gene>
<name>A0ABV1SFP1_9RHOB</name>
<accession>A0ABV1SFP1</accession>
<reference evidence="2 3" key="1">
    <citation type="submission" date="2024-01" db="EMBL/GenBank/DDBJ databases">
        <authorList>
            <person name="Deng Y."/>
            <person name="Su J."/>
        </authorList>
    </citation>
    <scope>NUCLEOTIDE SEQUENCE [LARGE SCALE GENOMIC DNA]</scope>
    <source>
        <strain evidence="2 3">CPCC 100088</strain>
    </source>
</reference>
<organism evidence="2 3">
    <name type="scientific">Thioclava kandeliae</name>
    <dbReference type="NCBI Taxonomy" id="3070818"/>
    <lineage>
        <taxon>Bacteria</taxon>
        <taxon>Pseudomonadati</taxon>
        <taxon>Pseudomonadota</taxon>
        <taxon>Alphaproteobacteria</taxon>
        <taxon>Rhodobacterales</taxon>
        <taxon>Paracoccaceae</taxon>
        <taxon>Thioclava</taxon>
    </lineage>
</organism>
<evidence type="ECO:0000256" key="1">
    <source>
        <dbReference type="SAM" id="MobiDB-lite"/>
    </source>
</evidence>
<reference evidence="2 3" key="2">
    <citation type="submission" date="2024-06" db="EMBL/GenBank/DDBJ databases">
        <title>Thioclava kandeliae sp. nov. from a rhizosphere soil sample of Kandelia candel in a mangrove.</title>
        <authorList>
            <person name="Mu T."/>
        </authorList>
    </citation>
    <scope>NUCLEOTIDE SEQUENCE [LARGE SCALE GENOMIC DNA]</scope>
    <source>
        <strain evidence="2 3">CPCC 100088</strain>
    </source>
</reference>